<evidence type="ECO:0000313" key="9">
    <source>
        <dbReference type="EMBL" id="ADB17379.1"/>
    </source>
</evidence>
<dbReference type="PROSITE" id="PS00107">
    <property type="entry name" value="PROTEIN_KINASE_ATP"/>
    <property type="match status" value="1"/>
</dbReference>
<evidence type="ECO:0000256" key="3">
    <source>
        <dbReference type="ARBA" id="ARBA00022777"/>
    </source>
</evidence>
<keyword evidence="3 9" id="KW-0418">Kinase</keyword>
<dbReference type="KEGG" id="psl:Psta_2711"/>
<dbReference type="InterPro" id="IPR008271">
    <property type="entry name" value="Ser/Thr_kinase_AS"/>
</dbReference>
<dbReference type="Gene3D" id="3.30.200.20">
    <property type="entry name" value="Phosphorylase Kinase, domain 1"/>
    <property type="match status" value="1"/>
</dbReference>
<keyword evidence="7" id="KW-0812">Transmembrane</keyword>
<evidence type="ECO:0000256" key="7">
    <source>
        <dbReference type="SAM" id="Phobius"/>
    </source>
</evidence>
<keyword evidence="1" id="KW-0808">Transferase</keyword>
<dbReference type="STRING" id="530564.Psta_2711"/>
<dbReference type="Pfam" id="PF00069">
    <property type="entry name" value="Pkinase"/>
    <property type="match status" value="1"/>
</dbReference>
<dbReference type="eggNOG" id="COG0515">
    <property type="taxonomic scope" value="Bacteria"/>
</dbReference>
<dbReference type="PROSITE" id="PS00108">
    <property type="entry name" value="PROTEIN_KINASE_ST"/>
    <property type="match status" value="1"/>
</dbReference>
<name>D2R6S9_PIRSD</name>
<evidence type="ECO:0000256" key="2">
    <source>
        <dbReference type="ARBA" id="ARBA00022741"/>
    </source>
</evidence>
<feature type="region of interest" description="Disordered" evidence="6">
    <location>
        <begin position="346"/>
        <end position="431"/>
    </location>
</feature>
<evidence type="ECO:0000313" key="10">
    <source>
        <dbReference type="Proteomes" id="UP000001887"/>
    </source>
</evidence>
<evidence type="ECO:0000259" key="8">
    <source>
        <dbReference type="PROSITE" id="PS50011"/>
    </source>
</evidence>
<keyword evidence="7" id="KW-1133">Transmembrane helix</keyword>
<feature type="transmembrane region" description="Helical" evidence="7">
    <location>
        <begin position="450"/>
        <end position="476"/>
    </location>
</feature>
<dbReference type="HOGENOM" id="CLU_046128_0_0_0"/>
<evidence type="ECO:0000256" key="5">
    <source>
        <dbReference type="PROSITE-ProRule" id="PRU10141"/>
    </source>
</evidence>
<gene>
    <name evidence="9" type="ordered locus">Psta_2711</name>
</gene>
<evidence type="ECO:0000256" key="6">
    <source>
        <dbReference type="SAM" id="MobiDB-lite"/>
    </source>
</evidence>
<accession>D2R6S9</accession>
<keyword evidence="7" id="KW-0472">Membrane</keyword>
<dbReference type="GO" id="GO:0004674">
    <property type="term" value="F:protein serine/threonine kinase activity"/>
    <property type="evidence" value="ECO:0007669"/>
    <property type="project" value="UniProtKB-KW"/>
</dbReference>
<dbReference type="AlphaFoldDB" id="D2R6S9"/>
<evidence type="ECO:0000256" key="1">
    <source>
        <dbReference type="ARBA" id="ARBA00022679"/>
    </source>
</evidence>
<evidence type="ECO:0000256" key="4">
    <source>
        <dbReference type="ARBA" id="ARBA00022840"/>
    </source>
</evidence>
<dbReference type="InterPro" id="IPR011009">
    <property type="entry name" value="Kinase-like_dom_sf"/>
</dbReference>
<dbReference type="PANTHER" id="PTHR43289:SF6">
    <property type="entry name" value="SERINE_THREONINE-PROTEIN KINASE NEKL-3"/>
    <property type="match status" value="1"/>
</dbReference>
<reference evidence="9 10" key="1">
    <citation type="journal article" date="2009" name="Stand. Genomic Sci.">
        <title>Complete genome sequence of Pirellula staleyi type strain (ATCC 27377).</title>
        <authorList>
            <person name="Clum A."/>
            <person name="Tindall B.J."/>
            <person name="Sikorski J."/>
            <person name="Ivanova N."/>
            <person name="Mavrommatis K."/>
            <person name="Lucas S."/>
            <person name="Glavina del Rio T."/>
            <person name="Nolan M."/>
            <person name="Chen F."/>
            <person name="Tice H."/>
            <person name="Pitluck S."/>
            <person name="Cheng J.F."/>
            <person name="Chertkov O."/>
            <person name="Brettin T."/>
            <person name="Han C."/>
            <person name="Detter J.C."/>
            <person name="Kuske C."/>
            <person name="Bruce D."/>
            <person name="Goodwin L."/>
            <person name="Ovchinikova G."/>
            <person name="Pati A."/>
            <person name="Mikhailova N."/>
            <person name="Chen A."/>
            <person name="Palaniappan K."/>
            <person name="Land M."/>
            <person name="Hauser L."/>
            <person name="Chang Y.J."/>
            <person name="Jeffries C.D."/>
            <person name="Chain P."/>
            <person name="Rohde M."/>
            <person name="Goker M."/>
            <person name="Bristow J."/>
            <person name="Eisen J.A."/>
            <person name="Markowitz V."/>
            <person name="Hugenholtz P."/>
            <person name="Kyrpides N.C."/>
            <person name="Klenk H.P."/>
            <person name="Lapidus A."/>
        </authorList>
    </citation>
    <scope>NUCLEOTIDE SEQUENCE [LARGE SCALE GENOMIC DNA]</scope>
    <source>
        <strain evidence="10">ATCC 27377 / DSM 6068 / ICPB 4128</strain>
    </source>
</reference>
<dbReference type="InterPro" id="IPR000719">
    <property type="entry name" value="Prot_kinase_dom"/>
</dbReference>
<dbReference type="Gene3D" id="1.10.510.10">
    <property type="entry name" value="Transferase(Phosphotransferase) domain 1"/>
    <property type="match status" value="1"/>
</dbReference>
<dbReference type="OrthoDB" id="6111975at2"/>
<keyword evidence="10" id="KW-1185">Reference proteome</keyword>
<dbReference type="CDD" id="cd14014">
    <property type="entry name" value="STKc_PknB_like"/>
    <property type="match status" value="1"/>
</dbReference>
<dbReference type="InterPro" id="IPR017441">
    <property type="entry name" value="Protein_kinase_ATP_BS"/>
</dbReference>
<organism evidence="9 10">
    <name type="scientific">Pirellula staleyi (strain ATCC 27377 / DSM 6068 / ICPB 4128)</name>
    <name type="common">Pirella staleyi</name>
    <dbReference type="NCBI Taxonomy" id="530564"/>
    <lineage>
        <taxon>Bacteria</taxon>
        <taxon>Pseudomonadati</taxon>
        <taxon>Planctomycetota</taxon>
        <taxon>Planctomycetia</taxon>
        <taxon>Pirellulales</taxon>
        <taxon>Pirellulaceae</taxon>
        <taxon>Pirellula</taxon>
    </lineage>
</organism>
<sequence length="478" mass="51287">MRSMFRNSALLSGLVTQDQVDEAIAHLRSSGSLSATAVELDDSLLAARLVEKGILTPYQADQIRSGRTKLNLGPYIITEWIGQGGMGQVFKALHQVMGRESAVKVLPLTKSTPEAVNNFNREIRTQAQLDHPNLVRAYDAGRDGNVHYLVVEYVPGTDLRRLVRSQGPLTQQQAASVILQAARGLEHAHQRGLIHRDVKPGNILVTPKGIAKVSDLGLAGFMNEAEADPRAGKIVGTADYLSPEQIRTPTEITHASDIYSLGCTLYYAVCGKVPFPGGTARDKARRHCEETPWHPRRFNLDLHEEFVDVIADMMEKDPRNRIPTASEVVARLEQWAGDASPIAARSAIRSPWTAPPLPAAPDGEDRADNLQDTDGGEPSSGLESPSQISQLSQASQQTASQGAASQETLPAKPGRIRPVTAGATGSGSSALSSASGIFSTPISKWPTTTVVAVTLAVAVPVSMFVGALVASVLFYLMR</sequence>
<dbReference type="SMART" id="SM00220">
    <property type="entry name" value="S_TKc"/>
    <property type="match status" value="1"/>
</dbReference>
<feature type="binding site" evidence="5">
    <location>
        <position position="104"/>
    </location>
    <ligand>
        <name>ATP</name>
        <dbReference type="ChEBI" id="CHEBI:30616"/>
    </ligand>
</feature>
<dbReference type="PANTHER" id="PTHR43289">
    <property type="entry name" value="MITOGEN-ACTIVATED PROTEIN KINASE KINASE KINASE 20-RELATED"/>
    <property type="match status" value="1"/>
</dbReference>
<feature type="compositionally biased region" description="Low complexity" evidence="6">
    <location>
        <begin position="420"/>
        <end position="431"/>
    </location>
</feature>
<feature type="domain" description="Protein kinase" evidence="8">
    <location>
        <begin position="75"/>
        <end position="336"/>
    </location>
</feature>
<keyword evidence="2 5" id="KW-0547">Nucleotide-binding</keyword>
<dbReference type="EMBL" id="CP001848">
    <property type="protein sequence ID" value="ADB17379.1"/>
    <property type="molecule type" value="Genomic_DNA"/>
</dbReference>
<proteinExistence type="predicted"/>
<dbReference type="SUPFAM" id="SSF56112">
    <property type="entry name" value="Protein kinase-like (PK-like)"/>
    <property type="match status" value="1"/>
</dbReference>
<keyword evidence="9" id="KW-0723">Serine/threonine-protein kinase</keyword>
<keyword evidence="4 5" id="KW-0067">ATP-binding</keyword>
<feature type="compositionally biased region" description="Low complexity" evidence="6">
    <location>
        <begin position="376"/>
        <end position="406"/>
    </location>
</feature>
<dbReference type="Proteomes" id="UP000001887">
    <property type="component" value="Chromosome"/>
</dbReference>
<protein>
    <submittedName>
        <fullName evidence="9">Serine/threonine protein kinase</fullName>
    </submittedName>
</protein>
<dbReference type="PROSITE" id="PS50011">
    <property type="entry name" value="PROTEIN_KINASE_DOM"/>
    <property type="match status" value="1"/>
</dbReference>
<dbReference type="GO" id="GO:0005524">
    <property type="term" value="F:ATP binding"/>
    <property type="evidence" value="ECO:0007669"/>
    <property type="project" value="UniProtKB-UniRule"/>
</dbReference>